<evidence type="ECO:0000313" key="2">
    <source>
        <dbReference type="EMBL" id="KAK9063409.1"/>
    </source>
</evidence>
<dbReference type="EMBL" id="JBCNJP010000018">
    <property type="protein sequence ID" value="KAK9063409.1"/>
    <property type="molecule type" value="Genomic_DNA"/>
</dbReference>
<protein>
    <recommendedName>
        <fullName evidence="1">Transposase-associated domain-containing protein</fullName>
    </recommendedName>
</protein>
<feature type="domain" description="Transposase-associated" evidence="1">
    <location>
        <begin position="5"/>
        <end position="78"/>
    </location>
</feature>
<keyword evidence="3" id="KW-1185">Reference proteome</keyword>
<dbReference type="InterPro" id="IPR029480">
    <property type="entry name" value="Transpos_assoc"/>
</dbReference>
<gene>
    <name evidence="2" type="ORF">SSX86_017279</name>
</gene>
<reference evidence="2 3" key="1">
    <citation type="submission" date="2024-04" db="EMBL/GenBank/DDBJ databases">
        <title>The reference genome of an endangered Asteraceae, Deinandra increscens subsp. villosa, native to the Central Coast of California.</title>
        <authorList>
            <person name="Guilliams M."/>
            <person name="Hasenstab-Lehman K."/>
            <person name="Meyer R."/>
            <person name="Mcevoy S."/>
        </authorList>
    </citation>
    <scope>NUCLEOTIDE SEQUENCE [LARGE SCALE GENOMIC DNA]</scope>
    <source>
        <tissue evidence="2">Leaf</tissue>
    </source>
</reference>
<evidence type="ECO:0000313" key="3">
    <source>
        <dbReference type="Proteomes" id="UP001408789"/>
    </source>
</evidence>
<evidence type="ECO:0000259" key="1">
    <source>
        <dbReference type="Pfam" id="PF13963"/>
    </source>
</evidence>
<organism evidence="2 3">
    <name type="scientific">Deinandra increscens subsp. villosa</name>
    <dbReference type="NCBI Taxonomy" id="3103831"/>
    <lineage>
        <taxon>Eukaryota</taxon>
        <taxon>Viridiplantae</taxon>
        <taxon>Streptophyta</taxon>
        <taxon>Embryophyta</taxon>
        <taxon>Tracheophyta</taxon>
        <taxon>Spermatophyta</taxon>
        <taxon>Magnoliopsida</taxon>
        <taxon>eudicotyledons</taxon>
        <taxon>Gunneridae</taxon>
        <taxon>Pentapetalae</taxon>
        <taxon>asterids</taxon>
        <taxon>campanulids</taxon>
        <taxon>Asterales</taxon>
        <taxon>Asteraceae</taxon>
        <taxon>Asteroideae</taxon>
        <taxon>Heliantheae alliance</taxon>
        <taxon>Madieae</taxon>
        <taxon>Madiinae</taxon>
        <taxon>Deinandra</taxon>
    </lineage>
</organism>
<dbReference type="AlphaFoldDB" id="A0AAP0CUY9"/>
<dbReference type="Proteomes" id="UP001408789">
    <property type="component" value="Unassembled WGS sequence"/>
</dbReference>
<name>A0AAP0CUY9_9ASTR</name>
<sequence length="151" mass="17103">MTIDKNWISLRNRNAKQFKDGLEQFIEIAKKHVNSHGEPYCPCRGCHNGKRQNTKTIYAHVIDKGFSQSYKTWVYHGEEHPNTAAIDAISNPYLFKSGSSPTAPGPEMFDAIQDVMDAFNTNKENEDEGGTSLDPEFDDLFKELNTELYPG</sequence>
<comment type="caution">
    <text evidence="2">The sequence shown here is derived from an EMBL/GenBank/DDBJ whole genome shotgun (WGS) entry which is preliminary data.</text>
</comment>
<dbReference type="Pfam" id="PF13963">
    <property type="entry name" value="Transpos_assoc"/>
    <property type="match status" value="1"/>
</dbReference>
<accession>A0AAP0CUY9</accession>
<proteinExistence type="predicted"/>